<dbReference type="Proteomes" id="UP000222542">
    <property type="component" value="Unassembled WGS sequence"/>
</dbReference>
<feature type="region of interest" description="Disordered" evidence="1">
    <location>
        <begin position="1"/>
        <end position="60"/>
    </location>
</feature>
<accession>A0A2G2Y1Y0</accession>
<feature type="compositionally biased region" description="Basic and acidic residues" evidence="1">
    <location>
        <begin position="1"/>
        <end position="10"/>
    </location>
</feature>
<evidence type="ECO:0000313" key="3">
    <source>
        <dbReference type="Proteomes" id="UP000222542"/>
    </source>
</evidence>
<dbReference type="OMA" id="LEENFEC"/>
<feature type="region of interest" description="Disordered" evidence="1">
    <location>
        <begin position="73"/>
        <end position="99"/>
    </location>
</feature>
<protein>
    <submittedName>
        <fullName evidence="2">Uncharacterized protein</fullName>
    </submittedName>
</protein>
<keyword evidence="3" id="KW-1185">Reference proteome</keyword>
<dbReference type="STRING" id="4072.A0A2G2Y1Y0"/>
<evidence type="ECO:0000313" key="2">
    <source>
        <dbReference type="EMBL" id="PHT63719.1"/>
    </source>
</evidence>
<reference evidence="2 3" key="2">
    <citation type="journal article" date="2017" name="Genome Biol.">
        <title>New reference genome sequences of hot pepper reveal the massive evolution of plant disease-resistance genes by retroduplication.</title>
        <authorList>
            <person name="Kim S."/>
            <person name="Park J."/>
            <person name="Yeom S.I."/>
            <person name="Kim Y.M."/>
            <person name="Seo E."/>
            <person name="Kim K.T."/>
            <person name="Kim M.S."/>
            <person name="Lee J.M."/>
            <person name="Cheong K."/>
            <person name="Shin H.S."/>
            <person name="Kim S.B."/>
            <person name="Han K."/>
            <person name="Lee J."/>
            <person name="Park M."/>
            <person name="Lee H.A."/>
            <person name="Lee H.Y."/>
            <person name="Lee Y."/>
            <person name="Oh S."/>
            <person name="Lee J.H."/>
            <person name="Choi E."/>
            <person name="Choi E."/>
            <person name="Lee S.E."/>
            <person name="Jeon J."/>
            <person name="Kim H."/>
            <person name="Choi G."/>
            <person name="Song H."/>
            <person name="Lee J."/>
            <person name="Lee S.C."/>
            <person name="Kwon J.K."/>
            <person name="Lee H.Y."/>
            <person name="Koo N."/>
            <person name="Hong Y."/>
            <person name="Kim R.W."/>
            <person name="Kang W.H."/>
            <person name="Huh J.H."/>
            <person name="Kang B.C."/>
            <person name="Yang T.J."/>
            <person name="Lee Y.H."/>
            <person name="Bennetzen J.L."/>
            <person name="Choi D."/>
        </authorList>
    </citation>
    <scope>NUCLEOTIDE SEQUENCE [LARGE SCALE GENOMIC DNA]</scope>
    <source>
        <strain evidence="3">cv. CM334</strain>
    </source>
</reference>
<sequence length="115" mass="12818">MEVESPERGKIGGIAMEIPASDDGATTLSPPRIPQRLLQKLSEPKTSSPSTAEEIEAKLRGADLRRQKFYEYLSSKARPKPRSPSQSPTHGEDLGQRLEAKLQAAEEKRQLFLLY</sequence>
<proteinExistence type="predicted"/>
<comment type="caution">
    <text evidence="2">The sequence shown here is derived from an EMBL/GenBank/DDBJ whole genome shotgun (WGS) entry which is preliminary data.</text>
</comment>
<feature type="compositionally biased region" description="Basic and acidic residues" evidence="1">
    <location>
        <begin position="90"/>
        <end position="99"/>
    </location>
</feature>
<gene>
    <name evidence="2" type="ORF">T459_32405</name>
</gene>
<dbReference type="EMBL" id="AYRZ02000025">
    <property type="protein sequence ID" value="PHT63719.1"/>
    <property type="molecule type" value="Genomic_DNA"/>
</dbReference>
<organism evidence="2 3">
    <name type="scientific">Capsicum annuum</name>
    <name type="common">Capsicum pepper</name>
    <dbReference type="NCBI Taxonomy" id="4072"/>
    <lineage>
        <taxon>Eukaryota</taxon>
        <taxon>Viridiplantae</taxon>
        <taxon>Streptophyta</taxon>
        <taxon>Embryophyta</taxon>
        <taxon>Tracheophyta</taxon>
        <taxon>Spermatophyta</taxon>
        <taxon>Magnoliopsida</taxon>
        <taxon>eudicotyledons</taxon>
        <taxon>Gunneridae</taxon>
        <taxon>Pentapetalae</taxon>
        <taxon>asterids</taxon>
        <taxon>lamiids</taxon>
        <taxon>Solanales</taxon>
        <taxon>Solanaceae</taxon>
        <taxon>Solanoideae</taxon>
        <taxon>Capsiceae</taxon>
        <taxon>Capsicum</taxon>
    </lineage>
</organism>
<evidence type="ECO:0000256" key="1">
    <source>
        <dbReference type="SAM" id="MobiDB-lite"/>
    </source>
</evidence>
<name>A0A2G2Y1Y0_CAPAN</name>
<dbReference type="AlphaFoldDB" id="A0A2G2Y1Y0"/>
<dbReference type="Gramene" id="PHT63719">
    <property type="protein sequence ID" value="PHT63719"/>
    <property type="gene ID" value="T459_32405"/>
</dbReference>
<reference evidence="2 3" key="1">
    <citation type="journal article" date="2014" name="Nat. Genet.">
        <title>Genome sequence of the hot pepper provides insights into the evolution of pungency in Capsicum species.</title>
        <authorList>
            <person name="Kim S."/>
            <person name="Park M."/>
            <person name="Yeom S.I."/>
            <person name="Kim Y.M."/>
            <person name="Lee J.M."/>
            <person name="Lee H.A."/>
            <person name="Seo E."/>
            <person name="Choi J."/>
            <person name="Cheong K."/>
            <person name="Kim K.T."/>
            <person name="Jung K."/>
            <person name="Lee G.W."/>
            <person name="Oh S.K."/>
            <person name="Bae C."/>
            <person name="Kim S.B."/>
            <person name="Lee H.Y."/>
            <person name="Kim S.Y."/>
            <person name="Kim M.S."/>
            <person name="Kang B.C."/>
            <person name="Jo Y.D."/>
            <person name="Yang H.B."/>
            <person name="Jeong H.J."/>
            <person name="Kang W.H."/>
            <person name="Kwon J.K."/>
            <person name="Shin C."/>
            <person name="Lim J.Y."/>
            <person name="Park J.H."/>
            <person name="Huh J.H."/>
            <person name="Kim J.S."/>
            <person name="Kim B.D."/>
            <person name="Cohen O."/>
            <person name="Paran I."/>
            <person name="Suh M.C."/>
            <person name="Lee S.B."/>
            <person name="Kim Y.K."/>
            <person name="Shin Y."/>
            <person name="Noh S.J."/>
            <person name="Park J."/>
            <person name="Seo Y.S."/>
            <person name="Kwon S.Y."/>
            <person name="Kim H.A."/>
            <person name="Park J.M."/>
            <person name="Kim H.J."/>
            <person name="Choi S.B."/>
            <person name="Bosland P.W."/>
            <person name="Reeves G."/>
            <person name="Jo S.H."/>
            <person name="Lee B.W."/>
            <person name="Cho H.T."/>
            <person name="Choi H.S."/>
            <person name="Lee M.S."/>
            <person name="Yu Y."/>
            <person name="Do Choi Y."/>
            <person name="Park B.S."/>
            <person name="van Deynze A."/>
            <person name="Ashrafi H."/>
            <person name="Hill T."/>
            <person name="Kim W.T."/>
            <person name="Pai H.S."/>
            <person name="Ahn H.K."/>
            <person name="Yeam I."/>
            <person name="Giovannoni J.J."/>
            <person name="Rose J.K."/>
            <person name="Sorensen I."/>
            <person name="Lee S.J."/>
            <person name="Kim R.W."/>
            <person name="Choi I.Y."/>
            <person name="Choi B.S."/>
            <person name="Lim J.S."/>
            <person name="Lee Y.H."/>
            <person name="Choi D."/>
        </authorList>
    </citation>
    <scope>NUCLEOTIDE SEQUENCE [LARGE SCALE GENOMIC DNA]</scope>
    <source>
        <strain evidence="3">cv. CM334</strain>
    </source>
</reference>